<comment type="caution">
    <text evidence="2">The sequence shown here is derived from an EMBL/GenBank/DDBJ whole genome shotgun (WGS) entry which is preliminary data.</text>
</comment>
<dbReference type="AlphaFoldDB" id="A0A2D0JMH4"/>
<sequence>MSQINTNLKRLVDSPDTNPLVDDAEVPVKKSESVQRHQEKP</sequence>
<feature type="compositionally biased region" description="Basic and acidic residues" evidence="1">
    <location>
        <begin position="26"/>
        <end position="41"/>
    </location>
</feature>
<dbReference type="EMBL" id="NITZ01000017">
    <property type="protein sequence ID" value="PHM47515.1"/>
    <property type="molecule type" value="Genomic_DNA"/>
</dbReference>
<gene>
    <name evidence="2" type="ORF">Xmir_03067</name>
</gene>
<evidence type="ECO:0000313" key="2">
    <source>
        <dbReference type="EMBL" id="PHM47515.1"/>
    </source>
</evidence>
<evidence type="ECO:0000256" key="1">
    <source>
        <dbReference type="SAM" id="MobiDB-lite"/>
    </source>
</evidence>
<accession>A0A2D0JMH4</accession>
<name>A0A2D0JMH4_9GAMM</name>
<dbReference type="Proteomes" id="UP000221980">
    <property type="component" value="Unassembled WGS sequence"/>
</dbReference>
<organism evidence="2 3">
    <name type="scientific">Xenorhabdus miraniensis</name>
    <dbReference type="NCBI Taxonomy" id="351674"/>
    <lineage>
        <taxon>Bacteria</taxon>
        <taxon>Pseudomonadati</taxon>
        <taxon>Pseudomonadota</taxon>
        <taxon>Gammaproteobacteria</taxon>
        <taxon>Enterobacterales</taxon>
        <taxon>Morganellaceae</taxon>
        <taxon>Xenorhabdus</taxon>
    </lineage>
</organism>
<reference evidence="2 3" key="1">
    <citation type="journal article" date="2017" name="Nat. Microbiol.">
        <title>Natural product diversity associated with the nematode symbionts Photorhabdus and Xenorhabdus.</title>
        <authorList>
            <person name="Tobias N.J."/>
            <person name="Wolff H."/>
            <person name="Djahanschiri B."/>
            <person name="Grundmann F."/>
            <person name="Kronenwerth M."/>
            <person name="Shi Y.M."/>
            <person name="Simonyi S."/>
            <person name="Grun P."/>
            <person name="Shapiro-Ilan D."/>
            <person name="Pidot S.J."/>
            <person name="Stinear T.P."/>
            <person name="Ebersberger I."/>
            <person name="Bode H.B."/>
        </authorList>
    </citation>
    <scope>NUCLEOTIDE SEQUENCE [LARGE SCALE GENOMIC DNA]</scope>
    <source>
        <strain evidence="2 3">DSM 17902</strain>
    </source>
</reference>
<protein>
    <submittedName>
        <fullName evidence="2">Uncharacterized protein</fullName>
    </submittedName>
</protein>
<dbReference type="RefSeq" id="WP_279627216.1">
    <property type="nucleotide sequence ID" value="NZ_CAWNQI010000048.1"/>
</dbReference>
<feature type="region of interest" description="Disordered" evidence="1">
    <location>
        <begin position="1"/>
        <end position="41"/>
    </location>
</feature>
<proteinExistence type="predicted"/>
<evidence type="ECO:0000313" key="3">
    <source>
        <dbReference type="Proteomes" id="UP000221980"/>
    </source>
</evidence>
<keyword evidence="3" id="KW-1185">Reference proteome</keyword>